<reference evidence="1" key="1">
    <citation type="submission" date="2012-09" db="EMBL/GenBank/DDBJ databases">
        <authorList>
            <person name="Martin A.A."/>
        </authorList>
    </citation>
    <scope>NUCLEOTIDE SEQUENCE</scope>
</reference>
<reference evidence="2" key="2">
    <citation type="submission" date="2017-02" db="UniProtKB">
        <authorList>
            <consortium name="WormBaseParasite"/>
        </authorList>
    </citation>
    <scope>IDENTIFICATION</scope>
</reference>
<name>A0A0K0CTU5_ANGCA</name>
<protein>
    <submittedName>
        <fullName evidence="2">Sorting nexin/Vps5-like C-terminal domain-containing protein</fullName>
    </submittedName>
</protein>
<dbReference type="Proteomes" id="UP000035642">
    <property type="component" value="Unassembled WGS sequence"/>
</dbReference>
<accession>A0A0K0CTU5</accession>
<evidence type="ECO:0000313" key="2">
    <source>
        <dbReference type="WBParaSite" id="ACAC_0000054601-mRNA-1"/>
    </source>
</evidence>
<dbReference type="WBParaSite" id="ACAC_0000054601-mRNA-1">
    <property type="protein sequence ID" value="ACAC_0000054601-mRNA-1"/>
    <property type="gene ID" value="ACAC_0000054601"/>
</dbReference>
<keyword evidence="1" id="KW-1185">Reference proteome</keyword>
<sequence>MSVRPFEPLKKAEPLKHQLLISKCKAQCAEIATKQREFQDRGRRQIHLIRTFINIVYFEFEDLKRALVKSKEDLEFAKEDMKNGETPARKKALKKANQKYEIQMKVLDDFITGKLADLKSEHVKEIEMIIIEAQTRLLVKSHGKLLASKMHITFLAVTERMGASTN</sequence>
<proteinExistence type="predicted"/>
<organism evidence="1 2">
    <name type="scientific">Angiostrongylus cantonensis</name>
    <name type="common">Rat lungworm</name>
    <dbReference type="NCBI Taxonomy" id="6313"/>
    <lineage>
        <taxon>Eukaryota</taxon>
        <taxon>Metazoa</taxon>
        <taxon>Ecdysozoa</taxon>
        <taxon>Nematoda</taxon>
        <taxon>Chromadorea</taxon>
        <taxon>Rhabditida</taxon>
        <taxon>Rhabditina</taxon>
        <taxon>Rhabditomorpha</taxon>
        <taxon>Strongyloidea</taxon>
        <taxon>Metastrongylidae</taxon>
        <taxon>Angiostrongylus</taxon>
    </lineage>
</organism>
<dbReference type="AlphaFoldDB" id="A0A0K0CTU5"/>
<evidence type="ECO:0000313" key="1">
    <source>
        <dbReference type="Proteomes" id="UP000035642"/>
    </source>
</evidence>